<dbReference type="GO" id="GO:0000724">
    <property type="term" value="P:double-strand break repair via homologous recombination"/>
    <property type="evidence" value="ECO:0007669"/>
    <property type="project" value="TreeGrafter"/>
</dbReference>
<dbReference type="STRING" id="112090.W4GII7"/>
<dbReference type="Gene3D" id="3.30.390.80">
    <property type="entry name" value="DNA repair protein Rad52/59/22"/>
    <property type="match status" value="1"/>
</dbReference>
<dbReference type="GeneID" id="20809669"/>
<evidence type="ECO:0000256" key="4">
    <source>
        <dbReference type="ARBA" id="ARBA00023204"/>
    </source>
</evidence>
<reference evidence="6" key="1">
    <citation type="submission" date="2013-12" db="EMBL/GenBank/DDBJ databases">
        <title>The Genome Sequence of Aphanomyces astaci APO3.</title>
        <authorList>
            <consortium name="The Broad Institute Genomics Platform"/>
            <person name="Russ C."/>
            <person name="Tyler B."/>
            <person name="van West P."/>
            <person name="Dieguez-Uribeondo J."/>
            <person name="Young S.K."/>
            <person name="Zeng Q."/>
            <person name="Gargeya S."/>
            <person name="Fitzgerald M."/>
            <person name="Abouelleil A."/>
            <person name="Alvarado L."/>
            <person name="Chapman S.B."/>
            <person name="Gainer-Dewar J."/>
            <person name="Goldberg J."/>
            <person name="Griggs A."/>
            <person name="Gujja S."/>
            <person name="Hansen M."/>
            <person name="Howarth C."/>
            <person name="Imamovic A."/>
            <person name="Ireland A."/>
            <person name="Larimer J."/>
            <person name="McCowan C."/>
            <person name="Murphy C."/>
            <person name="Pearson M."/>
            <person name="Poon T.W."/>
            <person name="Priest M."/>
            <person name="Roberts A."/>
            <person name="Saif S."/>
            <person name="Shea T."/>
            <person name="Sykes S."/>
            <person name="Wortman J."/>
            <person name="Nusbaum C."/>
            <person name="Birren B."/>
        </authorList>
    </citation>
    <scope>NUCLEOTIDE SEQUENCE [LARGE SCALE GENOMIC DNA]</scope>
    <source>
        <strain evidence="6">APO3</strain>
    </source>
</reference>
<dbReference type="InterPro" id="IPR041247">
    <property type="entry name" value="Rad52_fam"/>
</dbReference>
<dbReference type="AlphaFoldDB" id="W4GII7"/>
<keyword evidence="3" id="KW-0233">DNA recombination</keyword>
<dbReference type="RefSeq" id="XP_009831573.1">
    <property type="nucleotide sequence ID" value="XM_009833271.1"/>
</dbReference>
<dbReference type="Pfam" id="PF04098">
    <property type="entry name" value="Rad52_Rad22"/>
    <property type="match status" value="1"/>
</dbReference>
<dbReference type="PANTHER" id="PTHR12132">
    <property type="entry name" value="DNA REPAIR AND RECOMBINATION PROTEIN RAD52, RAD59"/>
    <property type="match status" value="1"/>
</dbReference>
<evidence type="ECO:0000256" key="5">
    <source>
        <dbReference type="SAM" id="MobiDB-lite"/>
    </source>
</evidence>
<organism evidence="6">
    <name type="scientific">Aphanomyces astaci</name>
    <name type="common">Crayfish plague agent</name>
    <dbReference type="NCBI Taxonomy" id="112090"/>
    <lineage>
        <taxon>Eukaryota</taxon>
        <taxon>Sar</taxon>
        <taxon>Stramenopiles</taxon>
        <taxon>Oomycota</taxon>
        <taxon>Saprolegniomycetes</taxon>
        <taxon>Saprolegniales</taxon>
        <taxon>Verrucalvaceae</taxon>
        <taxon>Aphanomyces</taxon>
    </lineage>
</organism>
<dbReference type="VEuPathDB" id="FungiDB:H257_07673"/>
<protein>
    <submittedName>
        <fullName evidence="6">Uncharacterized protein</fullName>
    </submittedName>
</protein>
<dbReference type="GO" id="GO:0045002">
    <property type="term" value="P:double-strand break repair via single-strand annealing"/>
    <property type="evidence" value="ECO:0007669"/>
    <property type="project" value="TreeGrafter"/>
</dbReference>
<dbReference type="OrthoDB" id="206565at2759"/>
<feature type="compositionally biased region" description="Polar residues" evidence="5">
    <location>
        <begin position="250"/>
        <end position="268"/>
    </location>
</feature>
<name>W4GII7_APHAT</name>
<dbReference type="InterPro" id="IPR007232">
    <property type="entry name" value="Rad52_Rad59_Rad22"/>
</dbReference>
<evidence type="ECO:0000256" key="3">
    <source>
        <dbReference type="ARBA" id="ARBA00023172"/>
    </source>
</evidence>
<gene>
    <name evidence="6" type="ORF">H257_07673</name>
</gene>
<keyword evidence="2" id="KW-0227">DNA damage</keyword>
<dbReference type="FunFam" id="3.30.390.80:FF:000001">
    <property type="entry name" value="DNA repair protein RAD52 homolog"/>
    <property type="match status" value="1"/>
</dbReference>
<accession>W4GII7</accession>
<feature type="compositionally biased region" description="Pro residues" evidence="5">
    <location>
        <begin position="193"/>
        <end position="204"/>
    </location>
</feature>
<dbReference type="GO" id="GO:0006312">
    <property type="term" value="P:mitotic recombination"/>
    <property type="evidence" value="ECO:0007669"/>
    <property type="project" value="TreeGrafter"/>
</dbReference>
<evidence type="ECO:0000256" key="2">
    <source>
        <dbReference type="ARBA" id="ARBA00022763"/>
    </source>
</evidence>
<dbReference type="SUPFAM" id="SSF54768">
    <property type="entry name" value="dsRNA-binding domain-like"/>
    <property type="match status" value="1"/>
</dbReference>
<dbReference type="GO" id="GO:0005634">
    <property type="term" value="C:nucleus"/>
    <property type="evidence" value="ECO:0007669"/>
    <property type="project" value="TreeGrafter"/>
</dbReference>
<keyword evidence="4" id="KW-0234">DNA repair</keyword>
<feature type="compositionally biased region" description="Low complexity" evidence="5">
    <location>
        <begin position="205"/>
        <end position="216"/>
    </location>
</feature>
<feature type="compositionally biased region" description="Low complexity" evidence="5">
    <location>
        <begin position="405"/>
        <end position="416"/>
    </location>
</feature>
<dbReference type="EMBL" id="KI913129">
    <property type="protein sequence ID" value="ETV78854.1"/>
    <property type="molecule type" value="Genomic_DNA"/>
</dbReference>
<dbReference type="PANTHER" id="PTHR12132:SF1">
    <property type="entry name" value="DNA REPAIR PROTEIN RAD52 HOMOLOG"/>
    <property type="match status" value="1"/>
</dbReference>
<evidence type="ECO:0000313" key="6">
    <source>
        <dbReference type="EMBL" id="ETV78854.1"/>
    </source>
</evidence>
<proteinExistence type="inferred from homology"/>
<dbReference type="InterPro" id="IPR042525">
    <property type="entry name" value="Rad52_Rad59_Rad22_sf"/>
</dbReference>
<evidence type="ECO:0000256" key="1">
    <source>
        <dbReference type="ARBA" id="ARBA00006638"/>
    </source>
</evidence>
<sequence length="448" mass="47822">MFGKRETNSIFGTIPFNPDDQQRTDAYLRQKLNSNVLSRRPGPGGRRLTYLESCKAIEIANEAFGFNGWSCRIIDCNVECKEKSDDGRWSIIYSSVVRIELKDGSSHEDVGFGTSDGMKDLGAALEQAKKASISDARKRALRLFGEYLGNSCYDKEHIKDVAANRANQSNLQSPTAIKIENGHTNMASTGTPHTPPLHPPPRRLPPTTTTTPSAPQFQPPPRTPAVSGGIVPPAGSNNVGHTPPVPMGHGSTNPVNSYGLTTPNNSHPSLPHRPAVPPPNPVIKAEPKSIPFPPTRAADSSSRGQQMVAPPVHSWSHQPPPAPGYSNTGNHQQGAGTMHPSSSATYVDSASAKSIPRGGGGGGTTFHRPLPTNTLSSPSMPHPPRFQDDSASTNRKRALDVYGNTSTTTTSSTTTTNDDGAVDDLDGLRLSQFEFDDGATTNSKKARS</sequence>
<comment type="similarity">
    <text evidence="1">Belongs to the RAD52 family.</text>
</comment>
<feature type="region of interest" description="Disordered" evidence="5">
    <location>
        <begin position="183"/>
        <end position="424"/>
    </location>
</feature>
<feature type="compositionally biased region" description="Polar residues" evidence="5">
    <location>
        <begin position="325"/>
        <end position="352"/>
    </location>
</feature>